<dbReference type="HOGENOM" id="CLU_277498_0_0_1"/>
<evidence type="ECO:0000259" key="1">
    <source>
        <dbReference type="PROSITE" id="PS01248"/>
    </source>
</evidence>
<sequence length="1143" mass="116770">MLSSYQQVNVSASLIANGLDSGQYQNPQAYRVGGGGSGGSIILDAPEVIITAEISANGGNADKSNRPGGGGSGGRIAILGSIKHITGLLHVIPGKGYVAYPPRYGTVYYGDYLDAAYVPSMVCSTCPADSYYDVNHCASCPFGSVSPVGSTALSDCVCAQGYTRVGGVCNSCPVGTFKNTSGDESCTACKPASTTNKAGATHQYECFCNPGTYGSSSIGCKQCGVGEYNPYSNQTSCVNCPVPRITTSNGTSSLSGCVCDPGYYQESNGDCMPCSPGTYKDIAGNEACTACPTGRDSAIFGGVSLSSCYCLPGYTGLDCNPCGPGYYKEVVGSGSCQACPPGYFQPVQAATSPARCLPCSLGYYSDVNASRSPCTACPINTYADTLASVQCTPCQGNSSSSEGAISQSRCLCNPGYDAYSPGVCEPCSVGYYKGSLGNVACQICPDGYYSDHGATTACTVCPANSWAPTGSATVSACLCIPGYTLVGGSCEPCPAGTYKPTISNANCTSCPAITYLPYTGSTNESQCFACPPHSTSGVGTPVISGCACDSGYQRVQDSCLECGAGQYSIGQGQCAECPANTYTVMPTATSVLYCSFCPNNTFSPPGSSIISACTCLAGYIAAQDGLACTPCPAGTYKTTTGGTFYNASGACQECPIDTYTEVQAQTWACTPCPAYSYTLQSRTSNASHCICESGHYRVSKTLCNPCTPGSYKHDSSAPGKPCDLCPIDTYLPVYGSIGPCFPCINHTTTLGLTGRVYARDCVCNPGYYGSGNSSCSLCPKNHYCLGGLNALQCPFGSYSKVGAPNISSCVCLAGFHGAGGNCLICPPNHYCAGGASILPCSNNSYSPESSTSSSNCTCRNGYLQNFIVCPAGYYGVGHGDCTLCHAGTYNNRTGQLACEACPILVPVSPVGSVSIYQCGCLKHGDICVCPPGTGGYNYPNCTVCPTGTYSTGNGTIYCTSCPAIRPYSPPGTKDVTGCGCRSGYYGTSSFDTPCQPCPSDKAYSPPGSQFLSDCSCPSGYVSASDSCVVCQQAVVPVACPADRPLSSPYAVSAASCFPCADGYNATAAALALSGPNASVVTTTLAPQNATNATDTCSCPTLYVAISDGCVVCSNAINPVPCPGPTPYSPDASTSATQCSAFAV</sequence>
<dbReference type="InterPro" id="IPR002049">
    <property type="entry name" value="LE_dom"/>
</dbReference>
<dbReference type="AlphaFoldDB" id="L1IFL5"/>
<dbReference type="EnsemblProtists" id="EKX34852">
    <property type="protein sequence ID" value="EKX34852"/>
    <property type="gene ID" value="GUITHDRAFT_119038"/>
</dbReference>
<dbReference type="RefSeq" id="XP_005821832.1">
    <property type="nucleotide sequence ID" value="XM_005821775.1"/>
</dbReference>
<dbReference type="STRING" id="905079.L1IFL5"/>
<name>L1IFL5_GUITC</name>
<dbReference type="KEGG" id="gtt:GUITHDRAFT_119038"/>
<reference evidence="3" key="3">
    <citation type="submission" date="2015-06" db="UniProtKB">
        <authorList>
            <consortium name="EnsemblProtists"/>
        </authorList>
    </citation>
    <scope>IDENTIFICATION</scope>
</reference>
<evidence type="ECO:0000313" key="2">
    <source>
        <dbReference type="EMBL" id="EKX34852.1"/>
    </source>
</evidence>
<dbReference type="eggNOG" id="KOG1217">
    <property type="taxonomic scope" value="Eukaryota"/>
</dbReference>
<evidence type="ECO:0000313" key="4">
    <source>
        <dbReference type="Proteomes" id="UP000011087"/>
    </source>
</evidence>
<dbReference type="SMART" id="SM01411">
    <property type="entry name" value="Ephrin_rec_like"/>
    <property type="match status" value="16"/>
</dbReference>
<dbReference type="InterPro" id="IPR009030">
    <property type="entry name" value="Growth_fac_rcpt_cys_sf"/>
</dbReference>
<dbReference type="SUPFAM" id="SSF57184">
    <property type="entry name" value="Growth factor receptor domain"/>
    <property type="match status" value="6"/>
</dbReference>
<dbReference type="PANTHER" id="PTHR46967:SF2">
    <property type="entry name" value="SUSHI, VON WILLEBRAND FACTOR TYPE A, EGF AND PENTRAXIN DOMAIN-CONTAINING PROTEIN 1-LIKE"/>
    <property type="match status" value="1"/>
</dbReference>
<dbReference type="PROSITE" id="PS01248">
    <property type="entry name" value="EGF_LAM_1"/>
    <property type="match status" value="1"/>
</dbReference>
<dbReference type="Pfam" id="PF07699">
    <property type="entry name" value="Ephrin_rec_like"/>
    <property type="match status" value="8"/>
</dbReference>
<feature type="domain" description="Laminin EGF-like" evidence="1">
    <location>
        <begin position="308"/>
        <end position="339"/>
    </location>
</feature>
<keyword evidence="4" id="KW-1185">Reference proteome</keyword>
<dbReference type="PaxDb" id="55529-EKX34852"/>
<organism evidence="2">
    <name type="scientific">Guillardia theta (strain CCMP2712)</name>
    <name type="common">Cryptophyte</name>
    <dbReference type="NCBI Taxonomy" id="905079"/>
    <lineage>
        <taxon>Eukaryota</taxon>
        <taxon>Cryptophyceae</taxon>
        <taxon>Pyrenomonadales</taxon>
        <taxon>Geminigeraceae</taxon>
        <taxon>Guillardia</taxon>
    </lineage>
</organism>
<dbReference type="OrthoDB" id="430340at2759"/>
<dbReference type="Gene3D" id="2.10.50.10">
    <property type="entry name" value="Tumor Necrosis Factor Receptor, subunit A, domain 2"/>
    <property type="match status" value="11"/>
</dbReference>
<dbReference type="EMBL" id="JH993102">
    <property type="protein sequence ID" value="EKX34852.1"/>
    <property type="molecule type" value="Genomic_DNA"/>
</dbReference>
<gene>
    <name evidence="2" type="ORF">GUITHDRAFT_119038</name>
</gene>
<dbReference type="InterPro" id="IPR011641">
    <property type="entry name" value="Tyr-kin_ephrin_A/B_rcpt-like"/>
</dbReference>
<dbReference type="GeneID" id="17291592"/>
<dbReference type="OMA" id="ESCALCI"/>
<accession>L1IFL5</accession>
<evidence type="ECO:0000313" key="3">
    <source>
        <dbReference type="EnsemblProtists" id="EKX34852"/>
    </source>
</evidence>
<dbReference type="PANTHER" id="PTHR46967">
    <property type="entry name" value="INSULIN-LIKE GROWTH FACTOR BINDING PROTEIN,N-TERMINAL"/>
    <property type="match status" value="1"/>
</dbReference>
<reference evidence="4" key="2">
    <citation type="submission" date="2012-11" db="EMBL/GenBank/DDBJ databases">
        <authorList>
            <person name="Kuo A."/>
            <person name="Curtis B.A."/>
            <person name="Tanifuji G."/>
            <person name="Burki F."/>
            <person name="Gruber A."/>
            <person name="Irimia M."/>
            <person name="Maruyama S."/>
            <person name="Arias M.C."/>
            <person name="Ball S.G."/>
            <person name="Gile G.H."/>
            <person name="Hirakawa Y."/>
            <person name="Hopkins J.F."/>
            <person name="Rensing S.A."/>
            <person name="Schmutz J."/>
            <person name="Symeonidi A."/>
            <person name="Elias M."/>
            <person name="Eveleigh R.J."/>
            <person name="Herman E.K."/>
            <person name="Klute M.J."/>
            <person name="Nakayama T."/>
            <person name="Obornik M."/>
            <person name="Reyes-Prieto A."/>
            <person name="Armbrust E.V."/>
            <person name="Aves S.J."/>
            <person name="Beiko R.G."/>
            <person name="Coutinho P."/>
            <person name="Dacks J.B."/>
            <person name="Durnford D.G."/>
            <person name="Fast N.M."/>
            <person name="Green B.R."/>
            <person name="Grisdale C."/>
            <person name="Hempe F."/>
            <person name="Henrissat B."/>
            <person name="Hoppner M.P."/>
            <person name="Ishida K.-I."/>
            <person name="Kim E."/>
            <person name="Koreny L."/>
            <person name="Kroth P.G."/>
            <person name="Liu Y."/>
            <person name="Malik S.-B."/>
            <person name="Maier U.G."/>
            <person name="McRose D."/>
            <person name="Mock T."/>
            <person name="Neilson J.A."/>
            <person name="Onodera N.T."/>
            <person name="Poole A.M."/>
            <person name="Pritham E.J."/>
            <person name="Richards T.A."/>
            <person name="Rocap G."/>
            <person name="Roy S.W."/>
            <person name="Sarai C."/>
            <person name="Schaack S."/>
            <person name="Shirato S."/>
            <person name="Slamovits C.H."/>
            <person name="Spencer D.F."/>
            <person name="Suzuki S."/>
            <person name="Worden A.Z."/>
            <person name="Zauner S."/>
            <person name="Barry K."/>
            <person name="Bell C."/>
            <person name="Bharti A.K."/>
            <person name="Crow J.A."/>
            <person name="Grimwood J."/>
            <person name="Kramer R."/>
            <person name="Lindquist E."/>
            <person name="Lucas S."/>
            <person name="Salamov A."/>
            <person name="McFadden G.I."/>
            <person name="Lane C.E."/>
            <person name="Keeling P.J."/>
            <person name="Gray M.W."/>
            <person name="Grigoriev I.V."/>
            <person name="Archibald J.M."/>
        </authorList>
    </citation>
    <scope>NUCLEOTIDE SEQUENCE</scope>
    <source>
        <strain evidence="4">CCMP2712</strain>
    </source>
</reference>
<reference evidence="2 4" key="1">
    <citation type="journal article" date="2012" name="Nature">
        <title>Algal genomes reveal evolutionary mosaicism and the fate of nucleomorphs.</title>
        <authorList>
            <consortium name="DOE Joint Genome Institute"/>
            <person name="Curtis B.A."/>
            <person name="Tanifuji G."/>
            <person name="Burki F."/>
            <person name="Gruber A."/>
            <person name="Irimia M."/>
            <person name="Maruyama S."/>
            <person name="Arias M.C."/>
            <person name="Ball S.G."/>
            <person name="Gile G.H."/>
            <person name="Hirakawa Y."/>
            <person name="Hopkins J.F."/>
            <person name="Kuo A."/>
            <person name="Rensing S.A."/>
            <person name="Schmutz J."/>
            <person name="Symeonidi A."/>
            <person name="Elias M."/>
            <person name="Eveleigh R.J."/>
            <person name="Herman E.K."/>
            <person name="Klute M.J."/>
            <person name="Nakayama T."/>
            <person name="Obornik M."/>
            <person name="Reyes-Prieto A."/>
            <person name="Armbrust E.V."/>
            <person name="Aves S.J."/>
            <person name="Beiko R.G."/>
            <person name="Coutinho P."/>
            <person name="Dacks J.B."/>
            <person name="Durnford D.G."/>
            <person name="Fast N.M."/>
            <person name="Green B.R."/>
            <person name="Grisdale C.J."/>
            <person name="Hempel F."/>
            <person name="Henrissat B."/>
            <person name="Hoppner M.P."/>
            <person name="Ishida K."/>
            <person name="Kim E."/>
            <person name="Koreny L."/>
            <person name="Kroth P.G."/>
            <person name="Liu Y."/>
            <person name="Malik S.B."/>
            <person name="Maier U.G."/>
            <person name="McRose D."/>
            <person name="Mock T."/>
            <person name="Neilson J.A."/>
            <person name="Onodera N.T."/>
            <person name="Poole A.M."/>
            <person name="Pritham E.J."/>
            <person name="Richards T.A."/>
            <person name="Rocap G."/>
            <person name="Roy S.W."/>
            <person name="Sarai C."/>
            <person name="Schaack S."/>
            <person name="Shirato S."/>
            <person name="Slamovits C.H."/>
            <person name="Spencer D.F."/>
            <person name="Suzuki S."/>
            <person name="Worden A.Z."/>
            <person name="Zauner S."/>
            <person name="Barry K."/>
            <person name="Bell C."/>
            <person name="Bharti A.K."/>
            <person name="Crow J.A."/>
            <person name="Grimwood J."/>
            <person name="Kramer R."/>
            <person name="Lindquist E."/>
            <person name="Lucas S."/>
            <person name="Salamov A."/>
            <person name="McFadden G.I."/>
            <person name="Lane C.E."/>
            <person name="Keeling P.J."/>
            <person name="Gray M.W."/>
            <person name="Grigoriev I.V."/>
            <person name="Archibald J.M."/>
        </authorList>
    </citation>
    <scope>NUCLEOTIDE SEQUENCE</scope>
    <source>
        <strain evidence="2 4">CCMP2712</strain>
    </source>
</reference>
<proteinExistence type="predicted"/>
<protein>
    <recommendedName>
        <fullName evidence="1">Laminin EGF-like domain-containing protein</fullName>
    </recommendedName>
</protein>
<dbReference type="Proteomes" id="UP000011087">
    <property type="component" value="Unassembled WGS sequence"/>
</dbReference>